<evidence type="ECO:0000256" key="3">
    <source>
        <dbReference type="ARBA" id="ARBA00018111"/>
    </source>
</evidence>
<evidence type="ECO:0000259" key="5">
    <source>
        <dbReference type="Pfam" id="PF02631"/>
    </source>
</evidence>
<comment type="subcellular location">
    <subcellularLocation>
        <location evidence="1">Cytoplasm</location>
    </subcellularLocation>
</comment>
<keyword evidence="8" id="KW-1185">Reference proteome</keyword>
<dbReference type="InterPro" id="IPR003783">
    <property type="entry name" value="Regulatory_RecX"/>
</dbReference>
<evidence type="ECO:0000313" key="8">
    <source>
        <dbReference type="Proteomes" id="UP001500067"/>
    </source>
</evidence>
<evidence type="ECO:0000313" key="7">
    <source>
        <dbReference type="EMBL" id="GAA4465083.1"/>
    </source>
</evidence>
<dbReference type="InterPro" id="IPR036388">
    <property type="entry name" value="WH-like_DNA-bd_sf"/>
</dbReference>
<accession>A0ABP8ND22</accession>
<comment type="caution">
    <text evidence="7">The sequence shown here is derived from an EMBL/GenBank/DDBJ whole genome shotgun (WGS) entry which is preliminary data.</text>
</comment>
<feature type="domain" description="RecX second three-helical" evidence="5">
    <location>
        <begin position="48"/>
        <end position="89"/>
    </location>
</feature>
<dbReference type="RefSeq" id="WP_345081457.1">
    <property type="nucleotide sequence ID" value="NZ_BAABFA010000010.1"/>
</dbReference>
<evidence type="ECO:0000256" key="2">
    <source>
        <dbReference type="ARBA" id="ARBA00009695"/>
    </source>
</evidence>
<dbReference type="InterPro" id="IPR053924">
    <property type="entry name" value="RecX_HTH_2nd"/>
</dbReference>
<gene>
    <name evidence="7" type="ORF">GCM10023093_16670</name>
</gene>
<reference evidence="8" key="1">
    <citation type="journal article" date="2019" name="Int. J. Syst. Evol. Microbiol.">
        <title>The Global Catalogue of Microorganisms (GCM) 10K type strain sequencing project: providing services to taxonomists for standard genome sequencing and annotation.</title>
        <authorList>
            <consortium name="The Broad Institute Genomics Platform"/>
            <consortium name="The Broad Institute Genome Sequencing Center for Infectious Disease"/>
            <person name="Wu L."/>
            <person name="Ma J."/>
        </authorList>
    </citation>
    <scope>NUCLEOTIDE SEQUENCE [LARGE SCALE GENOMIC DNA]</scope>
    <source>
        <strain evidence="8">JCM 32105</strain>
    </source>
</reference>
<dbReference type="EMBL" id="BAABFA010000010">
    <property type="protein sequence ID" value="GAA4465083.1"/>
    <property type="molecule type" value="Genomic_DNA"/>
</dbReference>
<dbReference type="PANTHER" id="PTHR33602:SF1">
    <property type="entry name" value="REGULATORY PROTEIN RECX FAMILY PROTEIN"/>
    <property type="match status" value="1"/>
</dbReference>
<comment type="similarity">
    <text evidence="2">Belongs to the RecX family.</text>
</comment>
<dbReference type="Gene3D" id="1.10.10.10">
    <property type="entry name" value="Winged helix-like DNA-binding domain superfamily/Winged helix DNA-binding domain"/>
    <property type="match status" value="2"/>
</dbReference>
<dbReference type="InterPro" id="IPR053925">
    <property type="entry name" value="RecX_HTH_3rd"/>
</dbReference>
<keyword evidence="4" id="KW-0963">Cytoplasm</keyword>
<sequence length="147" mass="17096">MIEPAILHYCKYQERCHSEVRNKLFELGMYSAAVGEQIALLVEAGVLNEERFARAFARGRWRLKQWGRNKIKQQLRLKKVSEYCIKKGLSEIDDEEYAEVIMKIAAKKASELAKERSILSKKAKLSRFLLQRGYEQDIVSECIKSLL</sequence>
<dbReference type="Proteomes" id="UP001500067">
    <property type="component" value="Unassembled WGS sequence"/>
</dbReference>
<evidence type="ECO:0000259" key="6">
    <source>
        <dbReference type="Pfam" id="PF21981"/>
    </source>
</evidence>
<feature type="domain" description="RecX third three-helical" evidence="6">
    <location>
        <begin position="95"/>
        <end position="143"/>
    </location>
</feature>
<organism evidence="7 8">
    <name type="scientific">Nemorincola caseinilytica</name>
    <dbReference type="NCBI Taxonomy" id="2054315"/>
    <lineage>
        <taxon>Bacteria</taxon>
        <taxon>Pseudomonadati</taxon>
        <taxon>Bacteroidota</taxon>
        <taxon>Chitinophagia</taxon>
        <taxon>Chitinophagales</taxon>
        <taxon>Chitinophagaceae</taxon>
        <taxon>Nemorincola</taxon>
    </lineage>
</organism>
<dbReference type="Pfam" id="PF02631">
    <property type="entry name" value="RecX_HTH2"/>
    <property type="match status" value="1"/>
</dbReference>
<evidence type="ECO:0000256" key="4">
    <source>
        <dbReference type="ARBA" id="ARBA00022490"/>
    </source>
</evidence>
<dbReference type="Pfam" id="PF21981">
    <property type="entry name" value="RecX_HTH3"/>
    <property type="match status" value="1"/>
</dbReference>
<protein>
    <recommendedName>
        <fullName evidence="3">Regulatory protein RecX</fullName>
    </recommendedName>
</protein>
<dbReference type="PANTHER" id="PTHR33602">
    <property type="entry name" value="REGULATORY PROTEIN RECX FAMILY PROTEIN"/>
    <property type="match status" value="1"/>
</dbReference>
<name>A0ABP8ND22_9BACT</name>
<proteinExistence type="inferred from homology"/>
<evidence type="ECO:0000256" key="1">
    <source>
        <dbReference type="ARBA" id="ARBA00004496"/>
    </source>
</evidence>